<dbReference type="CDD" id="cd09272">
    <property type="entry name" value="RNase_HI_RT_Ty1"/>
    <property type="match status" value="1"/>
</dbReference>
<protein>
    <recommendedName>
        <fullName evidence="2">Reverse transcriptase Ty1/copia-type domain-containing protein</fullName>
    </recommendedName>
</protein>
<proteinExistence type="predicted"/>
<dbReference type="PANTHER" id="PTHR11439:SF506">
    <property type="entry name" value="REVERSE TRANSCRIPTASE TY1_COPIA-TYPE DOMAIN-CONTAINING PROTEIN"/>
    <property type="match status" value="1"/>
</dbReference>
<sequence>MVNTAAEVVVSNSSFSGMKITDHNHPFHLSSGDVPGADEITSDQEDRPEIVAVEVPVIVEASVFADCNFELVECSHTSPTNTPTRSEPENTNFSLPCPIEPSRKSRRSAKPPLYEQLSKRYKSYLSQFLAEIEPQTYHDKAENNMVIVLVYVDDLLITGTNIQLIQDTKFMLHSRFKIKDLGELRFSLELSSLETNRVLMHQRKYSLELISNLGLPGSQPCKSPVELNHKLTSVEFDEHVGSSIDVLLIDPGIYQRLVGILLCLTVTRPDISFVVQNLSQFMHQEKQSHMQATIRVVKYIKHSPSLGIFLSAKASSNLQAFCDADWASCPTTRRSVTGYLVKFGDSLISWKAKKQPTISRSSAEAEYRSITFIVVEIVWIV</sequence>
<evidence type="ECO:0000313" key="4">
    <source>
        <dbReference type="Proteomes" id="UP000004994"/>
    </source>
</evidence>
<dbReference type="AlphaFoldDB" id="A0A3Q7H9M5"/>
<dbReference type="InterPro" id="IPR013103">
    <property type="entry name" value="RVT_2"/>
</dbReference>
<keyword evidence="4" id="KW-1185">Reference proteome</keyword>
<dbReference type="STRING" id="4081.A0A3Q7H9M5"/>
<feature type="compositionally biased region" description="Polar residues" evidence="1">
    <location>
        <begin position="76"/>
        <end position="94"/>
    </location>
</feature>
<dbReference type="PANTHER" id="PTHR11439">
    <property type="entry name" value="GAG-POL-RELATED RETROTRANSPOSON"/>
    <property type="match status" value="1"/>
</dbReference>
<dbReference type="Proteomes" id="UP000004994">
    <property type="component" value="Chromosome 7"/>
</dbReference>
<evidence type="ECO:0000259" key="2">
    <source>
        <dbReference type="Pfam" id="PF07727"/>
    </source>
</evidence>
<feature type="region of interest" description="Disordered" evidence="1">
    <location>
        <begin position="76"/>
        <end position="111"/>
    </location>
</feature>
<accession>A0A3Q7H9M5</accession>
<reference evidence="3" key="2">
    <citation type="submission" date="2019-01" db="UniProtKB">
        <authorList>
            <consortium name="EnsemblPlants"/>
        </authorList>
    </citation>
    <scope>IDENTIFICATION</scope>
    <source>
        <strain evidence="3">cv. Heinz 1706</strain>
    </source>
</reference>
<dbReference type="Pfam" id="PF07727">
    <property type="entry name" value="RVT_2"/>
    <property type="match status" value="1"/>
</dbReference>
<feature type="region of interest" description="Disordered" evidence="1">
    <location>
        <begin position="26"/>
        <end position="47"/>
    </location>
</feature>
<feature type="domain" description="Reverse transcriptase Ty1/copia-type" evidence="2">
    <location>
        <begin position="140"/>
        <end position="226"/>
    </location>
</feature>
<name>A0A3Q7H9M5_SOLLC</name>
<dbReference type="EnsemblPlants" id="Solyc07g019493.1.1">
    <property type="protein sequence ID" value="Solyc07g019493.1.1"/>
    <property type="gene ID" value="Solyc07g019493.1"/>
</dbReference>
<reference evidence="3" key="1">
    <citation type="journal article" date="2012" name="Nature">
        <title>The tomato genome sequence provides insights into fleshy fruit evolution.</title>
        <authorList>
            <consortium name="Tomato Genome Consortium"/>
        </authorList>
    </citation>
    <scope>NUCLEOTIDE SEQUENCE [LARGE SCALE GENOMIC DNA]</scope>
    <source>
        <strain evidence="3">cv. Heinz 1706</strain>
    </source>
</reference>
<dbReference type="InParanoid" id="A0A3Q7H9M5"/>
<evidence type="ECO:0000313" key="3">
    <source>
        <dbReference type="EnsemblPlants" id="Solyc07g019493.1.1"/>
    </source>
</evidence>
<dbReference type="Gramene" id="Solyc07g019493.1.1">
    <property type="protein sequence ID" value="Solyc07g019493.1.1"/>
    <property type="gene ID" value="Solyc07g019493.1"/>
</dbReference>
<organism evidence="3">
    <name type="scientific">Solanum lycopersicum</name>
    <name type="common">Tomato</name>
    <name type="synonym">Lycopersicon esculentum</name>
    <dbReference type="NCBI Taxonomy" id="4081"/>
    <lineage>
        <taxon>Eukaryota</taxon>
        <taxon>Viridiplantae</taxon>
        <taxon>Streptophyta</taxon>
        <taxon>Embryophyta</taxon>
        <taxon>Tracheophyta</taxon>
        <taxon>Spermatophyta</taxon>
        <taxon>Magnoliopsida</taxon>
        <taxon>eudicotyledons</taxon>
        <taxon>Gunneridae</taxon>
        <taxon>Pentapetalae</taxon>
        <taxon>asterids</taxon>
        <taxon>lamiids</taxon>
        <taxon>Solanales</taxon>
        <taxon>Solanaceae</taxon>
        <taxon>Solanoideae</taxon>
        <taxon>Solaneae</taxon>
        <taxon>Solanum</taxon>
        <taxon>Solanum subgen. Lycopersicon</taxon>
    </lineage>
</organism>
<evidence type="ECO:0000256" key="1">
    <source>
        <dbReference type="SAM" id="MobiDB-lite"/>
    </source>
</evidence>